<evidence type="ECO:0000313" key="3">
    <source>
        <dbReference type="EMBL" id="KAE8256650.1"/>
    </source>
</evidence>
<feature type="region of interest" description="Disordered" evidence="1">
    <location>
        <begin position="125"/>
        <end position="173"/>
    </location>
</feature>
<dbReference type="Proteomes" id="UP000077671">
    <property type="component" value="Unassembled WGS sequence"/>
</dbReference>
<feature type="compositionally biased region" description="Basic residues" evidence="1">
    <location>
        <begin position="146"/>
        <end position="155"/>
    </location>
</feature>
<proteinExistence type="predicted"/>
<evidence type="ECO:0000256" key="1">
    <source>
        <dbReference type="SAM" id="MobiDB-lite"/>
    </source>
</evidence>
<evidence type="ECO:0000313" key="2">
    <source>
        <dbReference type="EMBL" id="CAD6935425.1"/>
    </source>
</evidence>
<dbReference type="AlphaFoldDB" id="A0A177UN35"/>
<sequence>MVGSPSTTSGYPVTPDGHYFLWNGWQLWRRTNPNLADDVRASLTKELMAARRAVGQANKSTKASDKKVLVAEARARVQKAKEGLGERGPVWWDEEKEGQAVDRKHVKITQYKEWAEGLGVSLGDKTRGMKRKAFQDEDGGAGMTKRITRSTSKRQRTGDDGRSHQDEGGGAAR</sequence>
<dbReference type="EMBL" id="LWDD02000792">
    <property type="protein sequence ID" value="KAE8256650.1"/>
    <property type="molecule type" value="Genomic_DNA"/>
</dbReference>
<reference evidence="2" key="3">
    <citation type="submission" date="2020-10" db="EMBL/GenBank/DDBJ databases">
        <authorList>
            <person name="Sedaghatjoo S."/>
        </authorList>
    </citation>
    <scope>NUCLEOTIDE SEQUENCE</scope>
    <source>
        <strain evidence="2">AZH3</strain>
    </source>
</reference>
<protein>
    <submittedName>
        <fullName evidence="3">Uncharacterized protein</fullName>
    </submittedName>
</protein>
<name>A0A177UN35_9BASI</name>
<evidence type="ECO:0000313" key="4">
    <source>
        <dbReference type="Proteomes" id="UP000077671"/>
    </source>
</evidence>
<gene>
    <name evidence="3" type="ORF">A4X03_0g5192</name>
    <name evidence="2" type="ORF">JKIAZH3_G9410</name>
</gene>
<feature type="compositionally biased region" description="Basic and acidic residues" evidence="1">
    <location>
        <begin position="156"/>
        <end position="167"/>
    </location>
</feature>
<accession>A0A177UN35</accession>
<organism evidence="3 4">
    <name type="scientific">Tilletia caries</name>
    <name type="common">wheat bunt fungus</name>
    <dbReference type="NCBI Taxonomy" id="13290"/>
    <lineage>
        <taxon>Eukaryota</taxon>
        <taxon>Fungi</taxon>
        <taxon>Dikarya</taxon>
        <taxon>Basidiomycota</taxon>
        <taxon>Ustilaginomycotina</taxon>
        <taxon>Exobasidiomycetes</taxon>
        <taxon>Tilletiales</taxon>
        <taxon>Tilletiaceae</taxon>
        <taxon>Tilletia</taxon>
    </lineage>
</organism>
<reference evidence="3" key="1">
    <citation type="submission" date="2016-04" db="EMBL/GenBank/DDBJ databases">
        <authorList>
            <person name="Nguyen H.D."/>
            <person name="Kesanakurti P."/>
            <person name="Cullis J."/>
            <person name="Levesque C.A."/>
            <person name="Hambleton S."/>
        </authorList>
    </citation>
    <scope>NUCLEOTIDE SEQUENCE</scope>
    <source>
        <strain evidence="3">DAOMC 238032</strain>
    </source>
</reference>
<dbReference type="EMBL" id="CAJHJG010003781">
    <property type="protein sequence ID" value="CAD6935425.1"/>
    <property type="molecule type" value="Genomic_DNA"/>
</dbReference>
<comment type="caution">
    <text evidence="3">The sequence shown here is derived from an EMBL/GenBank/DDBJ whole genome shotgun (WGS) entry which is preliminary data.</text>
</comment>
<keyword evidence="5" id="KW-1185">Reference proteome</keyword>
<reference evidence="3" key="2">
    <citation type="journal article" date="2019" name="IMA Fungus">
        <title>Genome sequencing and comparison of five Tilletia species to identify candidate genes for the detection of regulated species infecting wheat.</title>
        <authorList>
            <person name="Nguyen H.D.T."/>
            <person name="Sultana T."/>
            <person name="Kesanakurti P."/>
            <person name="Hambleton S."/>
        </authorList>
    </citation>
    <scope>NUCLEOTIDE SEQUENCE</scope>
    <source>
        <strain evidence="3">DAOMC 238032</strain>
    </source>
</reference>
<dbReference type="Proteomes" id="UP000836402">
    <property type="component" value="Unassembled WGS sequence"/>
</dbReference>
<evidence type="ECO:0000313" key="5">
    <source>
        <dbReference type="Proteomes" id="UP000836402"/>
    </source>
</evidence>